<organism evidence="3 4">
    <name type="scientific">Phtheirospermum japonicum</name>
    <dbReference type="NCBI Taxonomy" id="374723"/>
    <lineage>
        <taxon>Eukaryota</taxon>
        <taxon>Viridiplantae</taxon>
        <taxon>Streptophyta</taxon>
        <taxon>Embryophyta</taxon>
        <taxon>Tracheophyta</taxon>
        <taxon>Spermatophyta</taxon>
        <taxon>Magnoliopsida</taxon>
        <taxon>eudicotyledons</taxon>
        <taxon>Gunneridae</taxon>
        <taxon>Pentapetalae</taxon>
        <taxon>asterids</taxon>
        <taxon>lamiids</taxon>
        <taxon>Lamiales</taxon>
        <taxon>Orobanchaceae</taxon>
        <taxon>Orobanchaceae incertae sedis</taxon>
        <taxon>Phtheirospermum</taxon>
    </lineage>
</organism>
<evidence type="ECO:0000256" key="2">
    <source>
        <dbReference type="PROSITE-ProRule" id="PRU00708"/>
    </source>
</evidence>
<dbReference type="PANTHER" id="PTHR47926:SF479">
    <property type="entry name" value="PENTACOTRIPEPTIDE-REPEAT REGION OF PRORP DOMAIN-CONTAINING PROTEIN"/>
    <property type="match status" value="1"/>
</dbReference>
<dbReference type="AlphaFoldDB" id="A0A830B6Q9"/>
<dbReference type="Pfam" id="PF01535">
    <property type="entry name" value="PPR"/>
    <property type="match status" value="6"/>
</dbReference>
<comment type="caution">
    <text evidence="3">The sequence shown here is derived from an EMBL/GenBank/DDBJ whole genome shotgun (WGS) entry which is preliminary data.</text>
</comment>
<dbReference type="PANTHER" id="PTHR47926">
    <property type="entry name" value="PENTATRICOPEPTIDE REPEAT-CONTAINING PROTEIN"/>
    <property type="match status" value="1"/>
</dbReference>
<reference evidence="3" key="1">
    <citation type="submission" date="2020-07" db="EMBL/GenBank/DDBJ databases">
        <title>Ethylene signaling mediates host invasion by parasitic plants.</title>
        <authorList>
            <person name="Yoshida S."/>
        </authorList>
    </citation>
    <scope>NUCLEOTIDE SEQUENCE</scope>
    <source>
        <strain evidence="3">Okayama</strain>
    </source>
</reference>
<dbReference type="GO" id="GO:0009451">
    <property type="term" value="P:RNA modification"/>
    <property type="evidence" value="ECO:0007669"/>
    <property type="project" value="InterPro"/>
</dbReference>
<evidence type="ECO:0000313" key="3">
    <source>
        <dbReference type="EMBL" id="GFP80233.1"/>
    </source>
</evidence>
<dbReference type="EMBL" id="BMAC01000016">
    <property type="protein sequence ID" value="GFP80233.1"/>
    <property type="molecule type" value="Genomic_DNA"/>
</dbReference>
<evidence type="ECO:0000313" key="4">
    <source>
        <dbReference type="Proteomes" id="UP000653305"/>
    </source>
</evidence>
<sequence length="619" mass="70015">MFVIHRATRFLHTVSSLSTLIDHCFSATNPSNSLKLIHAHLIKLGLNSNVFLGNRCIDLYLKSGSANDALKTFKEIPSKNIFSWNLYLKVFVKCYDIETARKVFDEMPERDAVSWNTIISGYISCKFLDSAWGIFLEMRNYYCGKVKPSEYTFSLLLCCVKCDNHAKEMHCYIMRHFGCYSNLVVGNSLIDAYGKLGLIDYAIAIFLSMEKVDLISWNSIISGCCKSGHEQFALHKFWLMGINGFKVDEYTVSTVLTACSNLRFLEKVVSSSAIDFFSKCNRIESAIRVFNESYVLDSAICNSMMACYASHDFFEKATVLFVDIFRKNIKPTEFTLSTVIHCASDFVPVEQGSQIHSLAIKTGFESDPIVSSSLLNMYSKYGLIDFALIVFDEMPLRDLIAWNNMILALTHNGKPVEAVFFFKKLLKSGLHPDHKTFSGVLLACSYGGFLDQGVEIFSSMEKKHGVLPVSDHYALVVEMMVRAGRIDEAIGLLRDSGCEPHAFVWESILCACGGYFGDLGLVERVAERLVDLEPHSSRPYLILADVYERRGKWERVVRLKNEMKKVSTKEVVDCSWIGIKGRNICFEANEMIHYGGKDVYSVLGLLIQDMWDENDTCFN</sequence>
<dbReference type="NCBIfam" id="TIGR00756">
    <property type="entry name" value="PPR"/>
    <property type="match status" value="3"/>
</dbReference>
<dbReference type="InterPro" id="IPR046848">
    <property type="entry name" value="E_motif"/>
</dbReference>
<dbReference type="PROSITE" id="PS51375">
    <property type="entry name" value="PPR"/>
    <property type="match status" value="5"/>
</dbReference>
<dbReference type="InterPro" id="IPR002885">
    <property type="entry name" value="PPR_rpt"/>
</dbReference>
<dbReference type="SUPFAM" id="SSF48452">
    <property type="entry name" value="TPR-like"/>
    <property type="match status" value="1"/>
</dbReference>
<feature type="repeat" description="PPR" evidence="2">
    <location>
        <begin position="111"/>
        <end position="145"/>
    </location>
</feature>
<dbReference type="Pfam" id="PF13041">
    <property type="entry name" value="PPR_2"/>
    <property type="match status" value="2"/>
</dbReference>
<evidence type="ECO:0000256" key="1">
    <source>
        <dbReference type="ARBA" id="ARBA00022737"/>
    </source>
</evidence>
<feature type="repeat" description="PPR" evidence="2">
    <location>
        <begin position="213"/>
        <end position="247"/>
    </location>
</feature>
<feature type="repeat" description="PPR" evidence="2">
    <location>
        <begin position="297"/>
        <end position="331"/>
    </location>
</feature>
<dbReference type="GO" id="GO:0099402">
    <property type="term" value="P:plant organ development"/>
    <property type="evidence" value="ECO:0007669"/>
    <property type="project" value="UniProtKB-ARBA"/>
</dbReference>
<keyword evidence="1" id="KW-0677">Repeat</keyword>
<keyword evidence="4" id="KW-1185">Reference proteome</keyword>
<feature type="repeat" description="PPR" evidence="2">
    <location>
        <begin position="398"/>
        <end position="432"/>
    </location>
</feature>
<dbReference type="InterPro" id="IPR046960">
    <property type="entry name" value="PPR_At4g14850-like_plant"/>
</dbReference>
<dbReference type="OrthoDB" id="1855397at2759"/>
<name>A0A830B6Q9_9LAMI</name>
<dbReference type="GO" id="GO:0003723">
    <property type="term" value="F:RNA binding"/>
    <property type="evidence" value="ECO:0007669"/>
    <property type="project" value="InterPro"/>
</dbReference>
<dbReference type="FunFam" id="1.25.40.10:FF:000158">
    <property type="entry name" value="pentatricopeptide repeat-containing protein At2g33680"/>
    <property type="match status" value="1"/>
</dbReference>
<dbReference type="Proteomes" id="UP000653305">
    <property type="component" value="Unassembled WGS sequence"/>
</dbReference>
<gene>
    <name evidence="3" type="ORF">PHJA_000166700</name>
</gene>
<feature type="repeat" description="PPR" evidence="2">
    <location>
        <begin position="80"/>
        <end position="110"/>
    </location>
</feature>
<accession>A0A830B6Q9</accession>
<dbReference type="Pfam" id="PF20431">
    <property type="entry name" value="E_motif"/>
    <property type="match status" value="1"/>
</dbReference>
<dbReference type="Gene3D" id="1.25.40.10">
    <property type="entry name" value="Tetratricopeptide repeat domain"/>
    <property type="match status" value="5"/>
</dbReference>
<dbReference type="FunFam" id="1.25.40.10:FF:000442">
    <property type="entry name" value="Pentatricopeptide repeat-containing protein At3g49710"/>
    <property type="match status" value="1"/>
</dbReference>
<protein>
    <submittedName>
        <fullName evidence="3">Pentatricopeptide repeat-containing protein at1g43980 mitochondrial</fullName>
    </submittedName>
</protein>
<proteinExistence type="predicted"/>
<dbReference type="InterPro" id="IPR011990">
    <property type="entry name" value="TPR-like_helical_dom_sf"/>
</dbReference>